<dbReference type="InterPro" id="IPR036291">
    <property type="entry name" value="NAD(P)-bd_dom_sf"/>
</dbReference>
<dbReference type="SUPFAM" id="SSF50129">
    <property type="entry name" value="GroES-like"/>
    <property type="match status" value="1"/>
</dbReference>
<reference evidence="6 7" key="1">
    <citation type="submission" date="2020-02" db="EMBL/GenBank/DDBJ databases">
        <title>Streptomyces malaysiensis DSM14702 (JHCC583434, PFL_A843) Genome sequencing and assembly.</title>
        <authorList>
            <person name="Samborskyy M."/>
        </authorList>
    </citation>
    <scope>NUCLEOTIDE SEQUENCE [LARGE SCALE GENOMIC DNA]</scope>
    <source>
        <strain evidence="6 7">DSM 14702</strain>
    </source>
</reference>
<sequence length="637" mass="65909">MCVSQPCSWYKSIVSTPRRRREASSARVRWRPVVQQPTDAVIRTVATCVCGSDLWDYRGINDVAEPTPGGHEYLGVVEEVGGDVTVIKPGQLVVGSFFASDNTCPNCENGYHTSCLHREFVGGAQAEYVRVPLADGTLVHVPGEVAEEHIPSLLACSDVMGTGWYAAQAAEVEPGDTVAVVGDGAVGLCAVISAKELGAGRIIAMSRHEPRQKLAREFGATDIVAKRGQQGAARIKELTGGIGADAVLECVGTPAPCSGPSTPPAPAATSASPASPTASGSTARNCSSPTSPCAAAPPRSAPACRTSSSSSWTGASTRARSSTSPCPWTRPRRATRPWTSAAPSKSSCAAEPAPRRTALRGLACPGSRPTDDRSPQRLDLPPVNPQYNFEGQVALVTGAASGMGLASARLFAQAGAAVVLADVNKDAVEAAAKELTDAGHQAIGVVCDVTDEDQAAAMVDQAVAAYGRLDMAFNNAGIQVPPSDAADEKAEDFDRVNAVNLRGIWAAQKHELRQMRTQGSGAIVNNSSLGGLAGLPERAACHASKHGVIGLTRSAAVEYAPRGIRINAICPGVIETPMVADMLKGQAEAMAEIMRQQPIGRLGTADEVAAVAVWLCSPAASFIVGAALPVDGGYTTH</sequence>
<dbReference type="InterPro" id="IPR013154">
    <property type="entry name" value="ADH-like_N"/>
</dbReference>
<comment type="similarity">
    <text evidence="1">Belongs to the short-chain dehydrogenases/reductases (SDR) family.</text>
</comment>
<dbReference type="InterPro" id="IPR002347">
    <property type="entry name" value="SDR_fam"/>
</dbReference>
<dbReference type="Gene3D" id="3.40.50.720">
    <property type="entry name" value="NAD(P)-binding Rossmann-like Domain"/>
    <property type="match status" value="2"/>
</dbReference>
<dbReference type="InterPro" id="IPR011032">
    <property type="entry name" value="GroES-like_sf"/>
</dbReference>
<keyword evidence="2" id="KW-0560">Oxidoreductase</keyword>
<dbReference type="Proteomes" id="UP000536624">
    <property type="component" value="Unassembled WGS sequence"/>
</dbReference>
<name>A0A7X5WWZ4_STRMQ</name>
<dbReference type="SUPFAM" id="SSF51735">
    <property type="entry name" value="NAD(P)-binding Rossmann-fold domains"/>
    <property type="match status" value="2"/>
</dbReference>
<feature type="domain" description="Alcohol dehydrogenase-like N-terminal" evidence="5">
    <location>
        <begin position="37"/>
        <end position="135"/>
    </location>
</feature>
<dbReference type="CDD" id="cd05233">
    <property type="entry name" value="SDR_c"/>
    <property type="match status" value="1"/>
</dbReference>
<evidence type="ECO:0000256" key="3">
    <source>
        <dbReference type="SAM" id="MobiDB-lite"/>
    </source>
</evidence>
<feature type="compositionally biased region" description="Low complexity" evidence="3">
    <location>
        <begin position="267"/>
        <end position="329"/>
    </location>
</feature>
<evidence type="ECO:0000256" key="1">
    <source>
        <dbReference type="ARBA" id="ARBA00006484"/>
    </source>
</evidence>
<evidence type="ECO:0000313" key="6">
    <source>
        <dbReference type="EMBL" id="NIY62254.1"/>
    </source>
</evidence>
<organism evidence="6 7">
    <name type="scientific">Streptomyces malaysiensis</name>
    <dbReference type="NCBI Taxonomy" id="92644"/>
    <lineage>
        <taxon>Bacteria</taxon>
        <taxon>Bacillati</taxon>
        <taxon>Actinomycetota</taxon>
        <taxon>Actinomycetes</taxon>
        <taxon>Kitasatosporales</taxon>
        <taxon>Streptomycetaceae</taxon>
        <taxon>Streptomyces</taxon>
        <taxon>Streptomyces violaceusniger group</taxon>
    </lineage>
</organism>
<dbReference type="FunFam" id="3.40.50.720:FF:000084">
    <property type="entry name" value="Short-chain dehydrogenase reductase"/>
    <property type="match status" value="1"/>
</dbReference>
<evidence type="ECO:0000256" key="2">
    <source>
        <dbReference type="ARBA" id="ARBA00023002"/>
    </source>
</evidence>
<dbReference type="EMBL" id="JAALLH010000001">
    <property type="protein sequence ID" value="NIY62254.1"/>
    <property type="molecule type" value="Genomic_DNA"/>
</dbReference>
<dbReference type="PRINTS" id="PR00080">
    <property type="entry name" value="SDRFAMILY"/>
</dbReference>
<evidence type="ECO:0000313" key="7">
    <source>
        <dbReference type="Proteomes" id="UP000536624"/>
    </source>
</evidence>
<dbReference type="AlphaFoldDB" id="A0A7X5WWZ4"/>
<dbReference type="Pfam" id="PF13561">
    <property type="entry name" value="adh_short_C2"/>
    <property type="match status" value="1"/>
</dbReference>
<accession>A0A7X5WWZ4</accession>
<dbReference type="Pfam" id="PF00107">
    <property type="entry name" value="ADH_zinc_N"/>
    <property type="match status" value="1"/>
</dbReference>
<evidence type="ECO:0000259" key="4">
    <source>
        <dbReference type="Pfam" id="PF00107"/>
    </source>
</evidence>
<evidence type="ECO:0000259" key="5">
    <source>
        <dbReference type="Pfam" id="PF08240"/>
    </source>
</evidence>
<dbReference type="GO" id="GO:0016491">
    <property type="term" value="F:oxidoreductase activity"/>
    <property type="evidence" value="ECO:0007669"/>
    <property type="project" value="UniProtKB-KW"/>
</dbReference>
<dbReference type="Gene3D" id="3.90.180.10">
    <property type="entry name" value="Medium-chain alcohol dehydrogenases, catalytic domain"/>
    <property type="match status" value="1"/>
</dbReference>
<gene>
    <name evidence="6" type="ORF">SMALB_0158</name>
</gene>
<dbReference type="PANTHER" id="PTHR24321:SF8">
    <property type="entry name" value="ESTRADIOL 17-BETA-DEHYDROGENASE 8-RELATED"/>
    <property type="match status" value="1"/>
</dbReference>
<dbReference type="NCBIfam" id="NF005559">
    <property type="entry name" value="PRK07231.1"/>
    <property type="match status" value="1"/>
</dbReference>
<proteinExistence type="inferred from homology"/>
<protein>
    <submittedName>
        <fullName evidence="6">Uncharacterized protein</fullName>
    </submittedName>
</protein>
<dbReference type="PANTHER" id="PTHR24321">
    <property type="entry name" value="DEHYDROGENASES, SHORT CHAIN"/>
    <property type="match status" value="1"/>
</dbReference>
<dbReference type="InterPro" id="IPR013149">
    <property type="entry name" value="ADH-like_C"/>
</dbReference>
<dbReference type="Pfam" id="PF08240">
    <property type="entry name" value="ADH_N"/>
    <property type="match status" value="1"/>
</dbReference>
<dbReference type="PRINTS" id="PR00081">
    <property type="entry name" value="GDHRDH"/>
</dbReference>
<comment type="caution">
    <text evidence="6">The sequence shown here is derived from an EMBL/GenBank/DDBJ whole genome shotgun (WGS) entry which is preliminary data.</text>
</comment>
<feature type="region of interest" description="Disordered" evidence="3">
    <location>
        <begin position="256"/>
        <end position="381"/>
    </location>
</feature>
<feature type="domain" description="Alcohol dehydrogenase-like C-terminal" evidence="4">
    <location>
        <begin position="185"/>
        <end position="255"/>
    </location>
</feature>